<accession>A0A081P2X6</accession>
<comment type="caution">
    <text evidence="3">The sequence shown here is derived from an EMBL/GenBank/DDBJ whole genome shotgun (WGS) entry which is preliminary data.</text>
</comment>
<organism evidence="3 4">
    <name type="scientific">Paenibacillus tyrfis</name>
    <dbReference type="NCBI Taxonomy" id="1501230"/>
    <lineage>
        <taxon>Bacteria</taxon>
        <taxon>Bacillati</taxon>
        <taxon>Bacillota</taxon>
        <taxon>Bacilli</taxon>
        <taxon>Bacillales</taxon>
        <taxon>Paenibacillaceae</taxon>
        <taxon>Paenibacillus</taxon>
    </lineage>
</organism>
<dbReference type="InterPro" id="IPR014824">
    <property type="entry name" value="Nfu/NifU_N"/>
</dbReference>
<name>A0A081P2X6_9BACL</name>
<reference evidence="3 4" key="1">
    <citation type="submission" date="2014-06" db="EMBL/GenBank/DDBJ databases">
        <title>Draft genome sequence of Paenibacillus sp. MSt1.</title>
        <authorList>
            <person name="Aw Y.K."/>
            <person name="Ong K.S."/>
            <person name="Gan H.M."/>
            <person name="Lee S.M."/>
        </authorList>
    </citation>
    <scope>NUCLEOTIDE SEQUENCE [LARGE SCALE GENOMIC DNA]</scope>
    <source>
        <strain evidence="3 4">MSt1</strain>
    </source>
</reference>
<evidence type="ECO:0000256" key="1">
    <source>
        <dbReference type="ARBA" id="ARBA00045876"/>
    </source>
</evidence>
<dbReference type="PANTHER" id="PTHR12697:SF37">
    <property type="entry name" value="CONSERVED VIRULENCE FACTOR C"/>
    <property type="match status" value="1"/>
</dbReference>
<dbReference type="AlphaFoldDB" id="A0A081P2X6"/>
<evidence type="ECO:0000313" key="4">
    <source>
        <dbReference type="Proteomes" id="UP000028123"/>
    </source>
</evidence>
<dbReference type="Proteomes" id="UP000028123">
    <property type="component" value="Unassembled WGS sequence"/>
</dbReference>
<proteinExistence type="predicted"/>
<dbReference type="Gene3D" id="3.30.1370.70">
    <property type="entry name" value="Scaffold protein Nfu/NifU, N-terminal domain"/>
    <property type="match status" value="1"/>
</dbReference>
<dbReference type="PROSITE" id="PS50077">
    <property type="entry name" value="HEAT_REPEAT"/>
    <property type="match status" value="1"/>
</dbReference>
<dbReference type="InterPro" id="IPR004155">
    <property type="entry name" value="PBS_lyase_HEAT"/>
</dbReference>
<dbReference type="eggNOG" id="COG1413">
    <property type="taxonomic scope" value="Bacteria"/>
</dbReference>
<dbReference type="SUPFAM" id="SSF110836">
    <property type="entry name" value="Hypothetical protein SAV1430"/>
    <property type="match status" value="1"/>
</dbReference>
<dbReference type="GO" id="GO:0016491">
    <property type="term" value="F:oxidoreductase activity"/>
    <property type="evidence" value="ECO:0007669"/>
    <property type="project" value="TreeGrafter"/>
</dbReference>
<gene>
    <name evidence="3" type="ORF">ET33_04970</name>
</gene>
<dbReference type="InterPro" id="IPR036498">
    <property type="entry name" value="Nfu/NifU_N_sf"/>
</dbReference>
<dbReference type="SMART" id="SM00567">
    <property type="entry name" value="EZ_HEAT"/>
    <property type="match status" value="4"/>
</dbReference>
<dbReference type="InterPro" id="IPR021133">
    <property type="entry name" value="HEAT_type_2"/>
</dbReference>
<dbReference type="OrthoDB" id="420201at2"/>
<protein>
    <submittedName>
        <fullName evidence="3">Virulence factor</fullName>
    </submittedName>
</protein>
<dbReference type="Gene3D" id="1.25.10.10">
    <property type="entry name" value="Leucine-rich Repeat Variant"/>
    <property type="match status" value="1"/>
</dbReference>
<dbReference type="Pfam" id="PF08712">
    <property type="entry name" value="Nfu_N"/>
    <property type="match status" value="1"/>
</dbReference>
<dbReference type="InterPro" id="IPR011989">
    <property type="entry name" value="ARM-like"/>
</dbReference>
<keyword evidence="4" id="KW-1185">Reference proteome</keyword>
<evidence type="ECO:0000313" key="3">
    <source>
        <dbReference type="EMBL" id="KEQ25049.1"/>
    </source>
</evidence>
<dbReference type="EMBL" id="JNVM01000012">
    <property type="protein sequence ID" value="KEQ25049.1"/>
    <property type="molecule type" value="Genomic_DNA"/>
</dbReference>
<dbReference type="SUPFAM" id="SSF48371">
    <property type="entry name" value="ARM repeat"/>
    <property type="match status" value="1"/>
</dbReference>
<dbReference type="InterPro" id="IPR016024">
    <property type="entry name" value="ARM-type_fold"/>
</dbReference>
<dbReference type="Pfam" id="PF13646">
    <property type="entry name" value="HEAT_2"/>
    <property type="match status" value="1"/>
</dbReference>
<dbReference type="Pfam" id="PF13769">
    <property type="entry name" value="Virulence_fact"/>
    <property type="match status" value="1"/>
</dbReference>
<evidence type="ECO:0000259" key="2">
    <source>
        <dbReference type="SMART" id="SM00932"/>
    </source>
</evidence>
<dbReference type="PANTHER" id="PTHR12697">
    <property type="entry name" value="PBS LYASE HEAT-LIKE PROTEIN"/>
    <property type="match status" value="1"/>
</dbReference>
<dbReference type="RefSeq" id="WP_036683415.1">
    <property type="nucleotide sequence ID" value="NZ_JNVM01000012.1"/>
</dbReference>
<comment type="function">
    <text evidence="1">Catalyzes the hydroxylation of the N(6)-(4-aminobutyl)-L-lysine intermediate produced by deoxyhypusine synthase/DHPS on a critical lysine of the eukaryotic translation initiation factor 5A/eIF-5A. This is the second step of the post-translational modification of that lysine into an unusual amino acid residue named hypusine. Hypusination is unique to mature eIF-5A factor and is essential for its function.</text>
</comment>
<sequence>MPILSIEPTPSPNTMKINLDTSLPKDVRETFSREQAGQLADPKLRQLLAIDGVKSLYRAADFIALDRTAKGDWQHILAEVRDILGVVPSGAAQNQADAAAQKPASPDSSAETTDATFGEVKVLLQHFRGIPLQVRVTNGVEERRAALPQRFSDAAIRGAAAAPNLIKERSLDDWDTRYGELQDVLDEVVQELDAAYSDEQLERLIAQAEQGPAQGDVKELAASGRTTLSYEETERRLQDPDWKQRYAALEQIKPSEETLPLLLKGLEDERSTVRRLATVYLGDLKEPHVLPYLYRALRDSSSSVRRTAGDTLSDIGDPAAQDAMIGALQDSNKLVRWRAARFLYEVGDEGVIQSLRAAQDDPEFEVRMQVRMALERIEGGQAAVGSVWQQMARRNENA</sequence>
<dbReference type="InterPro" id="IPR025989">
    <property type="entry name" value="Virulence_F_dom"/>
</dbReference>
<dbReference type="SMART" id="SM00932">
    <property type="entry name" value="Nfu_N"/>
    <property type="match status" value="1"/>
</dbReference>
<feature type="domain" description="Scaffold protein Nfu/NifU N-terminal" evidence="2">
    <location>
        <begin position="4"/>
        <end position="90"/>
    </location>
</feature>